<accession>A0A8S1LT70</accession>
<protein>
    <recommendedName>
        <fullName evidence="5">WD domain, G-beta repeat protein</fullName>
    </recommendedName>
</protein>
<dbReference type="AlphaFoldDB" id="A0A8S1LT70"/>
<dbReference type="OrthoDB" id="311712at2759"/>
<keyword evidence="2" id="KW-0175">Coiled coil</keyword>
<dbReference type="PROSITE" id="PS50082">
    <property type="entry name" value="WD_REPEATS_2"/>
    <property type="match status" value="2"/>
</dbReference>
<dbReference type="SMART" id="SM00320">
    <property type="entry name" value="WD40"/>
    <property type="match status" value="4"/>
</dbReference>
<evidence type="ECO:0000256" key="1">
    <source>
        <dbReference type="PROSITE-ProRule" id="PRU00221"/>
    </source>
</evidence>
<name>A0A8S1LT70_9CILI</name>
<proteinExistence type="predicted"/>
<keyword evidence="4" id="KW-1185">Reference proteome</keyword>
<keyword evidence="1" id="KW-0853">WD repeat</keyword>
<evidence type="ECO:0000313" key="3">
    <source>
        <dbReference type="EMBL" id="CAD8065774.1"/>
    </source>
</evidence>
<dbReference type="InterPro" id="IPR001680">
    <property type="entry name" value="WD40_rpt"/>
</dbReference>
<dbReference type="FunFam" id="2.130.10.10:FF:001434">
    <property type="entry name" value="Uncharacterized protein"/>
    <property type="match status" value="1"/>
</dbReference>
<dbReference type="GO" id="GO:0016226">
    <property type="term" value="P:iron-sulfur cluster assembly"/>
    <property type="evidence" value="ECO:0007669"/>
    <property type="project" value="TreeGrafter"/>
</dbReference>
<comment type="caution">
    <text evidence="3">The sequence shown here is derived from an EMBL/GenBank/DDBJ whole genome shotgun (WGS) entry which is preliminary data.</text>
</comment>
<dbReference type="PROSITE" id="PS50294">
    <property type="entry name" value="WD_REPEATS_REGION"/>
    <property type="match status" value="1"/>
</dbReference>
<feature type="repeat" description="WD" evidence="1">
    <location>
        <begin position="504"/>
        <end position="535"/>
    </location>
</feature>
<evidence type="ECO:0000256" key="2">
    <source>
        <dbReference type="SAM" id="Coils"/>
    </source>
</evidence>
<reference evidence="3" key="1">
    <citation type="submission" date="2021-01" db="EMBL/GenBank/DDBJ databases">
        <authorList>
            <consortium name="Genoscope - CEA"/>
            <person name="William W."/>
        </authorList>
    </citation>
    <scope>NUCLEOTIDE SEQUENCE</scope>
</reference>
<gene>
    <name evidence="3" type="ORF">PSON_ATCC_30995.1.T0200414</name>
</gene>
<feature type="repeat" description="WD" evidence="1">
    <location>
        <begin position="547"/>
        <end position="581"/>
    </location>
</feature>
<sequence>MDKNCVKHGKRVVIVDRSSKDLQGRNLCIQCLTEQKNNLISYEDVQQELHELKAQLIKEKYDLNKKNIDLLDDLKNNLWQLKSQISALIDKHLECFEQQIQLISDSQNKFGKQIESLETKDLDSFVKQYSEIEKQFINYQDIKDLLLKNLSSLSNDQLIQRFAEILSKINTGMLNYSNEVMSNFKQQFTLLQANNASSINLTCKQHNGCQIIMVDLNEIQKAPSRLICVKCMSAYPAKYETIDEFKEQWQNYLQEKQNYCSNYIEKVESKTKELNLLFSDIQLKIANQITKSTNQLNERSNDLLNIFQKQWQQDKNQNFSLKNFNEFEDIVKQMSGSQNIQHLISCLESNCDEWNKLYLQQISEIQQTLEICTENLKNSINIKLNAGKDIYQETKSLLNSQVDKQFTYELIKESSIKQDQFCGAMSFNKDCSIVIVGCENQIKVFEFTKGRMNQIQLLSEHNMSVVNLKFMKKSDQFISGSERDGQIIIWSMNPNKKWIYQQKINAHTKCIECILLNNNEDLIISSSRDGTIKFWIKQSEWACQQTIAGHEGYVYSLSLNEQQNRLISCSKDKSILVIDLQQQDNKWIIKQKINLDKYGYRLCFIDDNLFTFQPYQQEQLNIYELNSTNGQYVKTKVVQVKCGQDDGYTLFPQQYIKQKSLLVNKNGQNINLIKIKQNEQFLTKQIIQFQSSYLYGCMSDDAEYLITWDQISNEIQIRQYNQK</sequence>
<dbReference type="PANTHER" id="PTHR19920">
    <property type="entry name" value="WD40 PROTEIN CIAO1"/>
    <property type="match status" value="1"/>
</dbReference>
<dbReference type="PANTHER" id="PTHR19920:SF0">
    <property type="entry name" value="CYTOSOLIC IRON-SULFUR PROTEIN ASSEMBLY PROTEIN CIAO1-RELATED"/>
    <property type="match status" value="1"/>
</dbReference>
<organism evidence="3 4">
    <name type="scientific">Paramecium sonneborni</name>
    <dbReference type="NCBI Taxonomy" id="65129"/>
    <lineage>
        <taxon>Eukaryota</taxon>
        <taxon>Sar</taxon>
        <taxon>Alveolata</taxon>
        <taxon>Ciliophora</taxon>
        <taxon>Intramacronucleata</taxon>
        <taxon>Oligohymenophorea</taxon>
        <taxon>Peniculida</taxon>
        <taxon>Parameciidae</taxon>
        <taxon>Paramecium</taxon>
    </lineage>
</organism>
<dbReference type="Pfam" id="PF00400">
    <property type="entry name" value="WD40"/>
    <property type="match status" value="3"/>
</dbReference>
<evidence type="ECO:0000313" key="4">
    <source>
        <dbReference type="Proteomes" id="UP000692954"/>
    </source>
</evidence>
<feature type="coiled-coil region" evidence="2">
    <location>
        <begin position="42"/>
        <end position="91"/>
    </location>
</feature>
<evidence type="ECO:0008006" key="5">
    <source>
        <dbReference type="Google" id="ProtNLM"/>
    </source>
</evidence>
<dbReference type="Proteomes" id="UP000692954">
    <property type="component" value="Unassembled WGS sequence"/>
</dbReference>
<dbReference type="EMBL" id="CAJJDN010000020">
    <property type="protein sequence ID" value="CAD8065774.1"/>
    <property type="molecule type" value="Genomic_DNA"/>
</dbReference>
<dbReference type="GO" id="GO:0097361">
    <property type="term" value="C:cytosolic [4Fe-4S] assembly targeting complex"/>
    <property type="evidence" value="ECO:0007669"/>
    <property type="project" value="TreeGrafter"/>
</dbReference>